<reference evidence="4 5" key="1">
    <citation type="submission" date="2022-03" db="EMBL/GenBank/DDBJ databases">
        <title>Hymenobactersp. isolated from the air.</title>
        <authorList>
            <person name="Won M."/>
            <person name="Kwon S.-W."/>
        </authorList>
    </citation>
    <scope>NUCLEOTIDE SEQUENCE [LARGE SCALE GENOMIC DNA]</scope>
    <source>
        <strain evidence="4 5">KACC 22596</strain>
    </source>
</reference>
<dbReference type="Gene3D" id="3.50.50.60">
    <property type="entry name" value="FAD/NAD(P)-binding domain"/>
    <property type="match status" value="2"/>
</dbReference>
<evidence type="ECO:0000256" key="1">
    <source>
        <dbReference type="ARBA" id="ARBA00022630"/>
    </source>
</evidence>
<dbReference type="PRINTS" id="PR00368">
    <property type="entry name" value="FADPNR"/>
</dbReference>
<dbReference type="RefSeq" id="WP_243511623.1">
    <property type="nucleotide sequence ID" value="NZ_CP094534.1"/>
</dbReference>
<dbReference type="InterPro" id="IPR023753">
    <property type="entry name" value="FAD/NAD-binding_dom"/>
</dbReference>
<evidence type="ECO:0000313" key="4">
    <source>
        <dbReference type="EMBL" id="UOE32661.1"/>
    </source>
</evidence>
<evidence type="ECO:0000313" key="5">
    <source>
        <dbReference type="Proteomes" id="UP000831390"/>
    </source>
</evidence>
<sequence length="300" mass="32107">MQEFDVLIIGGSYAGLSAAMALGRARRRVLLLDTGRPCNRQTPHSHNFLTQDGATPAALRAQAIEQVLQYPTIELRADEALTAANVEGGFLIETAAGTRITARKLVLATGITDLLPALPGFAECWGISVLHCPYCHGYEVADQRLGVLGNGDVGFEFARLIRQWTRQLTLFTDGPATLTEAQRAALARHQVAVVETPISGLAHEQGYLRAVQLADGPDYPLDAVFARVPFQLPGTLAQQLGCAITEMGYVQVDDFQRTSMKGVYAAGDNTTPMRALAAAVAAGSKAGAVLNKELIDEDFT</sequence>
<name>A0ABY4B0H0_9BACT</name>
<protein>
    <submittedName>
        <fullName evidence="4">NAD(P)/FAD-dependent oxidoreductase</fullName>
    </submittedName>
</protein>
<dbReference type="Proteomes" id="UP000831390">
    <property type="component" value="Chromosome"/>
</dbReference>
<keyword evidence="5" id="KW-1185">Reference proteome</keyword>
<accession>A0ABY4B0H0</accession>
<organism evidence="4 5">
    <name type="scientific">Hymenobacter monticola</name>
    <dbReference type="NCBI Taxonomy" id="1705399"/>
    <lineage>
        <taxon>Bacteria</taxon>
        <taxon>Pseudomonadati</taxon>
        <taxon>Bacteroidota</taxon>
        <taxon>Cytophagia</taxon>
        <taxon>Cytophagales</taxon>
        <taxon>Hymenobacteraceae</taxon>
        <taxon>Hymenobacter</taxon>
    </lineage>
</organism>
<dbReference type="InterPro" id="IPR036188">
    <property type="entry name" value="FAD/NAD-bd_sf"/>
</dbReference>
<dbReference type="PRINTS" id="PR00469">
    <property type="entry name" value="PNDRDTASEII"/>
</dbReference>
<evidence type="ECO:0000259" key="3">
    <source>
        <dbReference type="Pfam" id="PF07992"/>
    </source>
</evidence>
<dbReference type="InterPro" id="IPR050097">
    <property type="entry name" value="Ferredoxin-NADP_redctase_2"/>
</dbReference>
<feature type="domain" description="FAD/NAD(P)-binding" evidence="3">
    <location>
        <begin position="4"/>
        <end position="279"/>
    </location>
</feature>
<gene>
    <name evidence="4" type="ORF">MTP16_16170</name>
</gene>
<keyword evidence="1" id="KW-0285">Flavoprotein</keyword>
<dbReference type="EMBL" id="CP094534">
    <property type="protein sequence ID" value="UOE32661.1"/>
    <property type="molecule type" value="Genomic_DNA"/>
</dbReference>
<dbReference type="SUPFAM" id="SSF51905">
    <property type="entry name" value="FAD/NAD(P)-binding domain"/>
    <property type="match status" value="1"/>
</dbReference>
<dbReference type="Pfam" id="PF07992">
    <property type="entry name" value="Pyr_redox_2"/>
    <property type="match status" value="1"/>
</dbReference>
<dbReference type="PANTHER" id="PTHR48105">
    <property type="entry name" value="THIOREDOXIN REDUCTASE 1-RELATED-RELATED"/>
    <property type="match status" value="1"/>
</dbReference>
<proteinExistence type="predicted"/>
<evidence type="ECO:0000256" key="2">
    <source>
        <dbReference type="ARBA" id="ARBA00023002"/>
    </source>
</evidence>
<keyword evidence="2" id="KW-0560">Oxidoreductase</keyword>